<proteinExistence type="predicted"/>
<dbReference type="RefSeq" id="WP_189060639.1">
    <property type="nucleotide sequence ID" value="NZ_BMMK01000027.1"/>
</dbReference>
<organism evidence="4 5">
    <name type="scientific">Longimycelium tulufanense</name>
    <dbReference type="NCBI Taxonomy" id="907463"/>
    <lineage>
        <taxon>Bacteria</taxon>
        <taxon>Bacillati</taxon>
        <taxon>Actinomycetota</taxon>
        <taxon>Actinomycetes</taxon>
        <taxon>Pseudonocardiales</taxon>
        <taxon>Pseudonocardiaceae</taxon>
        <taxon>Longimycelium</taxon>
    </lineage>
</organism>
<keyword evidence="2" id="KW-0472">Membrane</keyword>
<accession>A0A8J3FXV9</accession>
<feature type="region of interest" description="Disordered" evidence="1">
    <location>
        <begin position="1"/>
        <end position="93"/>
    </location>
</feature>
<comment type="caution">
    <text evidence="4">The sequence shown here is derived from an EMBL/GenBank/DDBJ whole genome shotgun (WGS) entry which is preliminary data.</text>
</comment>
<reference evidence="4" key="1">
    <citation type="journal article" date="2014" name="Int. J. Syst. Evol. Microbiol.">
        <title>Complete genome sequence of Corynebacterium casei LMG S-19264T (=DSM 44701T), isolated from a smear-ripened cheese.</title>
        <authorList>
            <consortium name="US DOE Joint Genome Institute (JGI-PGF)"/>
            <person name="Walter F."/>
            <person name="Albersmeier A."/>
            <person name="Kalinowski J."/>
            <person name="Ruckert C."/>
        </authorList>
    </citation>
    <scope>NUCLEOTIDE SEQUENCE</scope>
    <source>
        <strain evidence="4">CGMCC 4.5737</strain>
    </source>
</reference>
<feature type="compositionally biased region" description="Low complexity" evidence="1">
    <location>
        <begin position="69"/>
        <end position="87"/>
    </location>
</feature>
<dbReference type="InterPro" id="IPR025637">
    <property type="entry name" value="DUF4333"/>
</dbReference>
<feature type="compositionally biased region" description="Polar residues" evidence="1">
    <location>
        <begin position="1"/>
        <end position="24"/>
    </location>
</feature>
<dbReference type="EMBL" id="BMMK01000027">
    <property type="protein sequence ID" value="GGM71545.1"/>
    <property type="molecule type" value="Genomic_DNA"/>
</dbReference>
<evidence type="ECO:0000313" key="4">
    <source>
        <dbReference type="EMBL" id="GGM71545.1"/>
    </source>
</evidence>
<evidence type="ECO:0000256" key="1">
    <source>
        <dbReference type="SAM" id="MobiDB-lite"/>
    </source>
</evidence>
<protein>
    <recommendedName>
        <fullName evidence="3">DUF4333 domain-containing protein</fullName>
    </recommendedName>
</protein>
<feature type="domain" description="DUF4333" evidence="3">
    <location>
        <begin position="125"/>
        <end position="202"/>
    </location>
</feature>
<sequence>MTTPYGPSGGNDPQQWGQQPYGSGTPSGGVPAPGQGGYGQPGGYGQGYGADPSQGGAAYPGYGPPGQPPQQYTGSYGQPGGYPQQPGYPGGFGQYGGMTPATAPKKKSAMPWLLTGAVVVVVAVVLVLGFVWPAWFMTKVFDEAAVQNGVHKILTEHYNLTRVENVSCPADQPVKTGTTFTCELTVDGKPKKVTITVKSDSGEYEVPQPQAR</sequence>
<dbReference type="Proteomes" id="UP000637578">
    <property type="component" value="Unassembled WGS sequence"/>
</dbReference>
<feature type="compositionally biased region" description="Gly residues" evidence="1">
    <location>
        <begin position="34"/>
        <end position="48"/>
    </location>
</feature>
<keyword evidence="5" id="KW-1185">Reference proteome</keyword>
<feature type="transmembrane region" description="Helical" evidence="2">
    <location>
        <begin position="112"/>
        <end position="135"/>
    </location>
</feature>
<dbReference type="AlphaFoldDB" id="A0A8J3FXV9"/>
<name>A0A8J3FXV9_9PSEU</name>
<reference evidence="4" key="2">
    <citation type="submission" date="2020-09" db="EMBL/GenBank/DDBJ databases">
        <authorList>
            <person name="Sun Q."/>
            <person name="Zhou Y."/>
        </authorList>
    </citation>
    <scope>NUCLEOTIDE SEQUENCE</scope>
    <source>
        <strain evidence="4">CGMCC 4.5737</strain>
    </source>
</reference>
<feature type="compositionally biased region" description="Low complexity" evidence="1">
    <location>
        <begin position="52"/>
        <end position="61"/>
    </location>
</feature>
<evidence type="ECO:0000313" key="5">
    <source>
        <dbReference type="Proteomes" id="UP000637578"/>
    </source>
</evidence>
<evidence type="ECO:0000256" key="2">
    <source>
        <dbReference type="SAM" id="Phobius"/>
    </source>
</evidence>
<keyword evidence="2" id="KW-0812">Transmembrane</keyword>
<evidence type="ECO:0000259" key="3">
    <source>
        <dbReference type="Pfam" id="PF14230"/>
    </source>
</evidence>
<gene>
    <name evidence="4" type="ORF">GCM10012275_47510</name>
</gene>
<dbReference type="Pfam" id="PF14230">
    <property type="entry name" value="DUF4333"/>
    <property type="match status" value="1"/>
</dbReference>
<keyword evidence="2" id="KW-1133">Transmembrane helix</keyword>